<dbReference type="RefSeq" id="WP_233051511.1">
    <property type="nucleotide sequence ID" value="NZ_JAIMJA010000003.1"/>
</dbReference>
<organism evidence="1 2">
    <name type="scientific">Motilimonas cestriensis</name>
    <dbReference type="NCBI Taxonomy" id="2742685"/>
    <lineage>
        <taxon>Bacteria</taxon>
        <taxon>Pseudomonadati</taxon>
        <taxon>Pseudomonadota</taxon>
        <taxon>Gammaproteobacteria</taxon>
        <taxon>Alteromonadales</taxon>
        <taxon>Alteromonadales genera incertae sedis</taxon>
        <taxon>Motilimonas</taxon>
    </lineage>
</organism>
<gene>
    <name evidence="1" type="ORF">K6Y31_03755</name>
</gene>
<evidence type="ECO:0000313" key="1">
    <source>
        <dbReference type="EMBL" id="MCE2593927.1"/>
    </source>
</evidence>
<comment type="caution">
    <text evidence="1">The sequence shown here is derived from an EMBL/GenBank/DDBJ whole genome shotgun (WGS) entry which is preliminary data.</text>
</comment>
<evidence type="ECO:0000313" key="2">
    <source>
        <dbReference type="Proteomes" id="UP001201273"/>
    </source>
</evidence>
<proteinExistence type="predicted"/>
<dbReference type="Proteomes" id="UP001201273">
    <property type="component" value="Unassembled WGS sequence"/>
</dbReference>
<sequence>MSRTLNITNGDCAADAMRHAGIIGDYLPWRDLLHEGPVPHGLSLEALSGVRAEYIAQMGWGDYDQVLNSFRTRDQRLQRLNYYKKIILWFEFDLYDQLQMLQILDWFNKQPQLTVDIGVICVDKYLSECSDAELVCLLNEEQPLSNQMLDVASYGWQVFTQENPTLLSSLLNLDTSVLPYLNGAVKRLLQEYPSTFNGLGLAQQIALTYIQQGRSDPKELFSLYQVEEARRFMADNVFFQRLLSLNAARVIHWPKPSWECPVAITELGEQVLTGGRHLLDIITLDYWVGGVHLTPDNIWLWDDKLAHLTRRSTSQQPSF</sequence>
<protein>
    <recommendedName>
        <fullName evidence="3">DUF1835 domain-containing protein</fullName>
    </recommendedName>
</protein>
<reference evidence="1 2" key="1">
    <citation type="journal article" date="2022" name="Environ. Microbiol. Rep.">
        <title>Eco-phylogenetic analyses reveal divergent evolution of vitamin B12 metabolism in the marine bacterial family 'Psychromonadaceae'.</title>
        <authorList>
            <person name="Jin X."/>
            <person name="Yang Y."/>
            <person name="Cao H."/>
            <person name="Gao B."/>
            <person name="Zhao Z."/>
        </authorList>
    </citation>
    <scope>NUCLEOTIDE SEQUENCE [LARGE SCALE GENOMIC DNA]</scope>
    <source>
        <strain evidence="1 2">MKS20</strain>
    </source>
</reference>
<accession>A0ABS8W6E1</accession>
<evidence type="ECO:0008006" key="3">
    <source>
        <dbReference type="Google" id="ProtNLM"/>
    </source>
</evidence>
<name>A0ABS8W6E1_9GAMM</name>
<dbReference type="EMBL" id="JAIMJA010000003">
    <property type="protein sequence ID" value="MCE2593927.1"/>
    <property type="molecule type" value="Genomic_DNA"/>
</dbReference>
<keyword evidence="2" id="KW-1185">Reference proteome</keyword>